<evidence type="ECO:0000256" key="1">
    <source>
        <dbReference type="ARBA" id="ARBA00010552"/>
    </source>
</evidence>
<accession>D3F3P5</accession>
<dbReference type="GO" id="GO:0019239">
    <property type="term" value="F:deaminase activity"/>
    <property type="evidence" value="ECO:0007669"/>
    <property type="project" value="TreeGrafter"/>
</dbReference>
<dbReference type="PANTHER" id="PTHR11803">
    <property type="entry name" value="2-IMINOBUTANOATE/2-IMINOPROPANOATE DEAMINASE RIDA"/>
    <property type="match status" value="1"/>
</dbReference>
<dbReference type="EMBL" id="CP001854">
    <property type="protein sequence ID" value="ADB52410.1"/>
    <property type="molecule type" value="Genomic_DNA"/>
</dbReference>
<protein>
    <submittedName>
        <fullName evidence="2">Endoribonuclease L-PSP</fullName>
    </submittedName>
</protein>
<proteinExistence type="inferred from homology"/>
<dbReference type="CDD" id="cd00448">
    <property type="entry name" value="YjgF_YER057c_UK114_family"/>
    <property type="match status" value="1"/>
</dbReference>
<dbReference type="STRING" id="469383.Cwoe_3993"/>
<dbReference type="GO" id="GO:0005829">
    <property type="term" value="C:cytosol"/>
    <property type="evidence" value="ECO:0007669"/>
    <property type="project" value="TreeGrafter"/>
</dbReference>
<dbReference type="InterPro" id="IPR006175">
    <property type="entry name" value="YjgF/YER057c/UK114"/>
</dbReference>
<dbReference type="Proteomes" id="UP000008229">
    <property type="component" value="Chromosome"/>
</dbReference>
<dbReference type="Gene3D" id="3.30.1330.40">
    <property type="entry name" value="RutC-like"/>
    <property type="match status" value="1"/>
</dbReference>
<dbReference type="SUPFAM" id="SSF55298">
    <property type="entry name" value="YjgF-like"/>
    <property type="match status" value="1"/>
</dbReference>
<dbReference type="RefSeq" id="WP_012935461.1">
    <property type="nucleotide sequence ID" value="NC_013739.1"/>
</dbReference>
<dbReference type="OrthoDB" id="3212792at2"/>
<gene>
    <name evidence="2" type="ordered locus">Cwoe_3993</name>
</gene>
<dbReference type="InterPro" id="IPR035959">
    <property type="entry name" value="RutC-like_sf"/>
</dbReference>
<comment type="similarity">
    <text evidence="1">Belongs to the RutC family.</text>
</comment>
<dbReference type="HOGENOM" id="CLU_100715_4_4_11"/>
<organism evidence="2 3">
    <name type="scientific">Conexibacter woesei (strain DSM 14684 / CCUG 47730 / CIP 108061 / JCM 11494 / NBRC 100937 / ID131577)</name>
    <dbReference type="NCBI Taxonomy" id="469383"/>
    <lineage>
        <taxon>Bacteria</taxon>
        <taxon>Bacillati</taxon>
        <taxon>Actinomycetota</taxon>
        <taxon>Thermoleophilia</taxon>
        <taxon>Solirubrobacterales</taxon>
        <taxon>Conexibacteraceae</taxon>
        <taxon>Conexibacter</taxon>
    </lineage>
</organism>
<dbReference type="AlphaFoldDB" id="D3F3P5"/>
<dbReference type="Pfam" id="PF01042">
    <property type="entry name" value="Ribonuc_L-PSP"/>
    <property type="match status" value="1"/>
</dbReference>
<evidence type="ECO:0000313" key="3">
    <source>
        <dbReference type="Proteomes" id="UP000008229"/>
    </source>
</evidence>
<sequence>MPSPVNPPSLPASPYYSHGIEVQAPTRLLFVSGQVGTRPDGTVPDTIAEQARQANRNLRAVLEAAGMTTADIVKATIYLTDEANIGPFMAAAEGALADPPPATTLLVVRQLADPRLLVEIEATAAAS</sequence>
<name>D3F3P5_CONWI</name>
<dbReference type="PANTHER" id="PTHR11803:SF58">
    <property type="entry name" value="PROTEIN HMF1-RELATED"/>
    <property type="match status" value="1"/>
</dbReference>
<dbReference type="eggNOG" id="COG0251">
    <property type="taxonomic scope" value="Bacteria"/>
</dbReference>
<reference evidence="2 3" key="1">
    <citation type="journal article" date="2010" name="Stand. Genomic Sci.">
        <title>Complete genome sequence of Conexibacter woesei type strain (ID131577).</title>
        <authorList>
            <person name="Pukall R."/>
            <person name="Lapidus A."/>
            <person name="Glavina Del Rio T."/>
            <person name="Copeland A."/>
            <person name="Tice H."/>
            <person name="Cheng J.-F."/>
            <person name="Lucas S."/>
            <person name="Chen F."/>
            <person name="Nolan M."/>
            <person name="Bruce D."/>
            <person name="Goodwin L."/>
            <person name="Pitluck S."/>
            <person name="Mavromatis K."/>
            <person name="Ivanova N."/>
            <person name="Ovchinnikova G."/>
            <person name="Pati A."/>
            <person name="Chen A."/>
            <person name="Palaniappan K."/>
            <person name="Land M."/>
            <person name="Hauser L."/>
            <person name="Chang Y.-J."/>
            <person name="Jeffries C.D."/>
            <person name="Chain P."/>
            <person name="Meincke L."/>
            <person name="Sims D."/>
            <person name="Brettin T."/>
            <person name="Detter J.C."/>
            <person name="Rohde M."/>
            <person name="Goeker M."/>
            <person name="Bristow J."/>
            <person name="Eisen J.A."/>
            <person name="Markowitz V."/>
            <person name="Kyrpides N.C."/>
            <person name="Klenk H.-P."/>
            <person name="Hugenholtz P."/>
        </authorList>
    </citation>
    <scope>NUCLEOTIDE SEQUENCE [LARGE SCALE GENOMIC DNA]</scope>
    <source>
        <strain evidence="3">DSM 14684 / CIP 108061 / JCM 11494 / NBRC 100937 / ID131577</strain>
    </source>
</reference>
<dbReference type="KEGG" id="cwo:Cwoe_3993"/>
<keyword evidence="3" id="KW-1185">Reference proteome</keyword>
<reference evidence="3" key="2">
    <citation type="submission" date="2010-01" db="EMBL/GenBank/DDBJ databases">
        <title>The complete genome of Conexibacter woesei DSM 14684.</title>
        <authorList>
            <consortium name="US DOE Joint Genome Institute (JGI-PGF)"/>
            <person name="Lucas S."/>
            <person name="Copeland A."/>
            <person name="Lapidus A."/>
            <person name="Glavina del Rio T."/>
            <person name="Dalin E."/>
            <person name="Tice H."/>
            <person name="Bruce D."/>
            <person name="Goodwin L."/>
            <person name="Pitluck S."/>
            <person name="Kyrpides N."/>
            <person name="Mavromatis K."/>
            <person name="Ivanova N."/>
            <person name="Mikhailova N."/>
            <person name="Chertkov O."/>
            <person name="Brettin T."/>
            <person name="Detter J.C."/>
            <person name="Han C."/>
            <person name="Larimer F."/>
            <person name="Land M."/>
            <person name="Hauser L."/>
            <person name="Markowitz V."/>
            <person name="Cheng J.-F."/>
            <person name="Hugenholtz P."/>
            <person name="Woyke T."/>
            <person name="Wu D."/>
            <person name="Pukall R."/>
            <person name="Steenblock K."/>
            <person name="Schneider S."/>
            <person name="Klenk H.-P."/>
            <person name="Eisen J.A."/>
        </authorList>
    </citation>
    <scope>NUCLEOTIDE SEQUENCE [LARGE SCALE GENOMIC DNA]</scope>
    <source>
        <strain evidence="3">DSM 14684 / CIP 108061 / JCM 11494 / NBRC 100937 / ID131577</strain>
    </source>
</reference>
<evidence type="ECO:0000313" key="2">
    <source>
        <dbReference type="EMBL" id="ADB52410.1"/>
    </source>
</evidence>